<organism evidence="2 3">
    <name type="scientific">Catenulispora pinistramenti</name>
    <dbReference type="NCBI Taxonomy" id="2705254"/>
    <lineage>
        <taxon>Bacteria</taxon>
        <taxon>Bacillati</taxon>
        <taxon>Actinomycetota</taxon>
        <taxon>Actinomycetes</taxon>
        <taxon>Catenulisporales</taxon>
        <taxon>Catenulisporaceae</taxon>
        <taxon>Catenulispora</taxon>
    </lineage>
</organism>
<dbReference type="CDD" id="cd04301">
    <property type="entry name" value="NAT_SF"/>
    <property type="match status" value="1"/>
</dbReference>
<dbReference type="InterPro" id="IPR016181">
    <property type="entry name" value="Acyl_CoA_acyltransferase"/>
</dbReference>
<dbReference type="Gene3D" id="3.40.630.90">
    <property type="match status" value="1"/>
</dbReference>
<evidence type="ECO:0000313" key="2">
    <source>
        <dbReference type="EMBL" id="MBS2551503.1"/>
    </source>
</evidence>
<proteinExistence type="predicted"/>
<dbReference type="PANTHER" id="PTHR47237">
    <property type="entry name" value="SLL0310 PROTEIN"/>
    <property type="match status" value="1"/>
</dbReference>
<dbReference type="Pfam" id="PF00583">
    <property type="entry name" value="Acetyltransf_1"/>
    <property type="match status" value="1"/>
</dbReference>
<dbReference type="Proteomes" id="UP000730482">
    <property type="component" value="Unassembled WGS sequence"/>
</dbReference>
<dbReference type="GO" id="GO:0016746">
    <property type="term" value="F:acyltransferase activity"/>
    <property type="evidence" value="ECO:0007669"/>
    <property type="project" value="UniProtKB-KW"/>
</dbReference>
<sequence length="295" mass="31730">MEQDETTELEITRATAADWPVFESWAAGEGWNPGPADGGCFLAQDPDGFFLGRIDDQPVSAVSVVNYGDTFSFLGFYLVHPDFRGRGHGYATWQAGLEHAGDRIIGLDGVLEQQDNYRRSGFQLAHRNIRYVGSVEAEAPSTGNGPKILPAGEIAQSTIQAYDSRRFPAERPVFLARWLAAPGHIGYGAVSDGELVGYGVIRRAPSFAKIGPLFADTPEIAEELFRALVSGLAAADGDGTAAEVALDVPELNPQAVALAERHGLKPSFETARMYTGPVRDINLVTVYGITSFELG</sequence>
<dbReference type="PROSITE" id="PS51186">
    <property type="entry name" value="GNAT"/>
    <property type="match status" value="2"/>
</dbReference>
<dbReference type="EC" id="2.3.1.-" evidence="2"/>
<dbReference type="PANTHER" id="PTHR47237:SF1">
    <property type="entry name" value="SLL0310 PROTEIN"/>
    <property type="match status" value="1"/>
</dbReference>
<dbReference type="InterPro" id="IPR052729">
    <property type="entry name" value="Acyl/Acetyltrans_Enzymes"/>
</dbReference>
<keyword evidence="3" id="KW-1185">Reference proteome</keyword>
<keyword evidence="2" id="KW-0808">Transferase</keyword>
<feature type="domain" description="N-acetyltransferase" evidence="1">
    <location>
        <begin position="9"/>
        <end position="138"/>
    </location>
</feature>
<protein>
    <submittedName>
        <fullName evidence="2">GNAT family N-acetyltransferase</fullName>
        <ecNumber evidence="2">2.3.1.-</ecNumber>
    </submittedName>
</protein>
<evidence type="ECO:0000259" key="1">
    <source>
        <dbReference type="PROSITE" id="PS51186"/>
    </source>
</evidence>
<accession>A0ABS5KZJ3</accession>
<evidence type="ECO:0000313" key="3">
    <source>
        <dbReference type="Proteomes" id="UP000730482"/>
    </source>
</evidence>
<comment type="caution">
    <text evidence="2">The sequence shown here is derived from an EMBL/GenBank/DDBJ whole genome shotgun (WGS) entry which is preliminary data.</text>
</comment>
<dbReference type="EMBL" id="JAAFYZ010000142">
    <property type="protein sequence ID" value="MBS2551503.1"/>
    <property type="molecule type" value="Genomic_DNA"/>
</dbReference>
<dbReference type="InterPro" id="IPR000182">
    <property type="entry name" value="GNAT_dom"/>
</dbReference>
<keyword evidence="2" id="KW-0012">Acyltransferase</keyword>
<dbReference type="Pfam" id="PF18014">
    <property type="entry name" value="Acetyltransf_18"/>
    <property type="match status" value="1"/>
</dbReference>
<reference evidence="2 3" key="1">
    <citation type="submission" date="2020-02" db="EMBL/GenBank/DDBJ databases">
        <title>Acidophilic actinobacteria isolated from forest soil.</title>
        <authorList>
            <person name="Golinska P."/>
        </authorList>
    </citation>
    <scope>NUCLEOTIDE SEQUENCE [LARGE SCALE GENOMIC DNA]</scope>
    <source>
        <strain evidence="2 3">NL8</strain>
    </source>
</reference>
<name>A0ABS5KZJ3_9ACTN</name>
<feature type="domain" description="N-acetyltransferase" evidence="1">
    <location>
        <begin position="146"/>
        <end position="293"/>
    </location>
</feature>
<dbReference type="InterPro" id="IPR041496">
    <property type="entry name" value="YitH/HolE_GNAT"/>
</dbReference>
<gene>
    <name evidence="2" type="ORF">KGQ19_32010</name>
</gene>
<dbReference type="Gene3D" id="3.40.630.30">
    <property type="match status" value="1"/>
</dbReference>
<dbReference type="SUPFAM" id="SSF55729">
    <property type="entry name" value="Acyl-CoA N-acyltransferases (Nat)"/>
    <property type="match status" value="1"/>
</dbReference>
<dbReference type="RefSeq" id="WP_212016140.1">
    <property type="nucleotide sequence ID" value="NZ_JAAFYZ010000142.1"/>
</dbReference>